<gene>
    <name evidence="1" type="ORF">QFC20_003388</name>
</gene>
<comment type="caution">
    <text evidence="1">The sequence shown here is derived from an EMBL/GenBank/DDBJ whole genome shotgun (WGS) entry which is preliminary data.</text>
</comment>
<dbReference type="EMBL" id="JASBWS010000031">
    <property type="protein sequence ID" value="KAJ9108482.1"/>
    <property type="molecule type" value="Genomic_DNA"/>
</dbReference>
<reference evidence="1" key="1">
    <citation type="submission" date="2023-04" db="EMBL/GenBank/DDBJ databases">
        <title>Draft Genome sequencing of Naganishia species isolated from polar environments using Oxford Nanopore Technology.</title>
        <authorList>
            <person name="Leo P."/>
            <person name="Venkateswaran K."/>
        </authorList>
    </citation>
    <scope>NUCLEOTIDE SEQUENCE</scope>
    <source>
        <strain evidence="1">MNA-CCFEE 5262</strain>
    </source>
</reference>
<sequence>MPTTRTTRARAAAASNQDTPDAGSSMSKIPQTARNPTVRTTKAVPQEPPKQTPMMKRIASFSIMNKTTRVKSTSTVSGEPSGKETMQAFLRIRPPPKAHELSNHAKPYLEMQGDKQVIMRAPQDFSRPNQAPKPTQIYSFNQVFGPSTPQNTFFETTTLPLVEQALQGESGLMFSYGVSNSGKTYTIQGGGDDKTEGADRGMIPRSIDVIFNSIEGLECSHRIKPVRQYGVEIGGNAEEETIAEDFSLEQYKERYRDETTIKVDRNYSYAIYVSYVEVYNEKIFDLLEGIPCASSKVPANKSAVRASSSANRTSSAIQRSFSQAFGSFGNRMSLAAMANGGSGVIKRQALALKNDLDGGKFVAGLKEIRVRTREEAHAVFKLGQIDRQVFGTGQNQHSSRSHGIFTVKIVKIHNGAPSDPESAQVSRLSIVDLAGSERTKNTHNAGDRLKEAANINTSLMTLGQCMETLRANQALLMDKTMQGKRKPAIVPFRHSKLTEMFQGFFAGQGRAVMIVNVNPYDTGFDENSHVMRFSSIAREIQTTAFNKMSMPLFRGMDALRNAVTPMKVRVPVQVLKPGKGAAASTEPDFVEEELQVQEVDPEDESDNEDDLLVQFLFGEIKDLRVKLAEAEMANATLEAEIREEASAEMAQHLQRLEAMYTKRLQEQSDASELKTDMKIDIMQRGMGTMAEDHFDQSDSSLLEAAIDQSLMADDEDLSARTESTATSGEGSARSYTASPTPASRLPPLPLAGSSLRRVAEVVVELPVVASVEAAPSSPKPDEEDHDMDSAEASDRDSDSATSMRSVVSNSTQTETAPEPDQSSVPAVANDVNSPAKSRPSKRESVGAPQRDESSANAEPLDPDAGSEEDSGEEDDDSGEESTDDSEEESEESEADSSFEAASASSDDDVPIRKQSRRRSNATGATPAKARKSSLAVARPAVPEVLEESEDEAVSTASRPSTRGTLGAKNAARDDKLSSSFSSTAKSTKTRKPATPVSGMADLQLNEAAEPNTSDVEVKAEPTKKKKRKLGKAVAVTEEDIEMEAAKLNLNGVGNVRRMVKRI</sequence>
<evidence type="ECO:0000313" key="2">
    <source>
        <dbReference type="Proteomes" id="UP001230649"/>
    </source>
</evidence>
<keyword evidence="2" id="KW-1185">Reference proteome</keyword>
<proteinExistence type="predicted"/>
<accession>A0ACC2WD48</accession>
<evidence type="ECO:0000313" key="1">
    <source>
        <dbReference type="EMBL" id="KAJ9108482.1"/>
    </source>
</evidence>
<organism evidence="1 2">
    <name type="scientific">Naganishia adeliensis</name>
    <dbReference type="NCBI Taxonomy" id="92952"/>
    <lineage>
        <taxon>Eukaryota</taxon>
        <taxon>Fungi</taxon>
        <taxon>Dikarya</taxon>
        <taxon>Basidiomycota</taxon>
        <taxon>Agaricomycotina</taxon>
        <taxon>Tremellomycetes</taxon>
        <taxon>Filobasidiales</taxon>
        <taxon>Filobasidiaceae</taxon>
        <taxon>Naganishia</taxon>
    </lineage>
</organism>
<protein>
    <submittedName>
        <fullName evidence="1">Uncharacterized protein</fullName>
    </submittedName>
</protein>
<dbReference type="Proteomes" id="UP001230649">
    <property type="component" value="Unassembled WGS sequence"/>
</dbReference>
<name>A0ACC2WD48_9TREE</name>